<evidence type="ECO:0000313" key="2">
    <source>
        <dbReference type="Proteomes" id="UP000789920"/>
    </source>
</evidence>
<name>A0ACA9RBW8_9GLOM</name>
<keyword evidence="2" id="KW-1185">Reference proteome</keyword>
<sequence>EAIIIKISQNEREKIIANTPSAYAYLIEKSLSYEPNQRPTLDQILIKLENLSEETTIEFITNKNVKSNKQIVQSVLNNEDSLEFFNRDEESSDNICESQIFLDNKIESNNDANSKNDITRDSALDEISKNLNVEFITTQSISNYSERSNSFNNTIEIINVNNE</sequence>
<reference evidence="1" key="1">
    <citation type="submission" date="2021-06" db="EMBL/GenBank/DDBJ databases">
        <authorList>
            <person name="Kallberg Y."/>
            <person name="Tangrot J."/>
            <person name="Rosling A."/>
        </authorList>
    </citation>
    <scope>NUCLEOTIDE SEQUENCE</scope>
    <source>
        <strain evidence="1">MA461A</strain>
    </source>
</reference>
<dbReference type="Proteomes" id="UP000789920">
    <property type="component" value="Unassembled WGS sequence"/>
</dbReference>
<protein>
    <submittedName>
        <fullName evidence="1">24051_t:CDS:1</fullName>
    </submittedName>
</protein>
<dbReference type="EMBL" id="CAJVQC010048091">
    <property type="protein sequence ID" value="CAG8785709.1"/>
    <property type="molecule type" value="Genomic_DNA"/>
</dbReference>
<evidence type="ECO:0000313" key="1">
    <source>
        <dbReference type="EMBL" id="CAG8785709.1"/>
    </source>
</evidence>
<feature type="non-terminal residue" evidence="1">
    <location>
        <position position="1"/>
    </location>
</feature>
<comment type="caution">
    <text evidence="1">The sequence shown here is derived from an EMBL/GenBank/DDBJ whole genome shotgun (WGS) entry which is preliminary data.</text>
</comment>
<organism evidence="1 2">
    <name type="scientific">Racocetra persica</name>
    <dbReference type="NCBI Taxonomy" id="160502"/>
    <lineage>
        <taxon>Eukaryota</taxon>
        <taxon>Fungi</taxon>
        <taxon>Fungi incertae sedis</taxon>
        <taxon>Mucoromycota</taxon>
        <taxon>Glomeromycotina</taxon>
        <taxon>Glomeromycetes</taxon>
        <taxon>Diversisporales</taxon>
        <taxon>Gigasporaceae</taxon>
        <taxon>Racocetra</taxon>
    </lineage>
</organism>
<gene>
    <name evidence="1" type="ORF">RPERSI_LOCUS18264</name>
</gene>
<accession>A0ACA9RBW8</accession>
<proteinExistence type="predicted"/>
<feature type="non-terminal residue" evidence="1">
    <location>
        <position position="163"/>
    </location>
</feature>